<dbReference type="GO" id="GO:0008083">
    <property type="term" value="F:growth factor activity"/>
    <property type="evidence" value="ECO:0007669"/>
    <property type="project" value="Ensembl"/>
</dbReference>
<reference evidence="9" key="3">
    <citation type="submission" date="2025-09" db="UniProtKB">
        <authorList>
            <consortium name="Ensembl"/>
        </authorList>
    </citation>
    <scope>IDENTIFICATION</scope>
</reference>
<evidence type="ECO:0000256" key="6">
    <source>
        <dbReference type="ARBA" id="ARBA00023157"/>
    </source>
</evidence>
<gene>
    <name evidence="9" type="primary">OSM</name>
</gene>
<proteinExistence type="inferred from homology"/>
<evidence type="ECO:0000256" key="1">
    <source>
        <dbReference type="ARBA" id="ARBA00004613"/>
    </source>
</evidence>
<dbReference type="GeneTree" id="ENSGT00390000004850"/>
<dbReference type="GO" id="GO:0005615">
    <property type="term" value="C:extracellular space"/>
    <property type="evidence" value="ECO:0007669"/>
    <property type="project" value="UniProtKB-KW"/>
</dbReference>
<dbReference type="GO" id="GO:0045944">
    <property type="term" value="P:positive regulation of transcription by RNA polymerase II"/>
    <property type="evidence" value="ECO:0007669"/>
    <property type="project" value="Ensembl"/>
</dbReference>
<name>A0A7N9IGM8_MACFA</name>
<dbReference type="Pfam" id="PF01291">
    <property type="entry name" value="LIF_OSM"/>
    <property type="match status" value="1"/>
</dbReference>
<dbReference type="AlphaFoldDB" id="A0A7N9IGM8"/>
<protein>
    <submittedName>
        <fullName evidence="9">Oncostatin M</fullName>
    </submittedName>
</protein>
<keyword evidence="8" id="KW-0472">Membrane</keyword>
<keyword evidence="5" id="KW-0732">Signal</keyword>
<dbReference type="Bgee" id="ENSMFAG00000044743">
    <property type="expression patterns" value="Expressed in bone marrow"/>
</dbReference>
<reference evidence="9" key="2">
    <citation type="submission" date="2025-08" db="UniProtKB">
        <authorList>
            <consortium name="Ensembl"/>
        </authorList>
    </citation>
    <scope>IDENTIFICATION</scope>
</reference>
<keyword evidence="8" id="KW-0812">Transmembrane</keyword>
<dbReference type="InterPro" id="IPR001581">
    <property type="entry name" value="Leukemia_IF/oncostatin"/>
</dbReference>
<feature type="region of interest" description="Disordered" evidence="7">
    <location>
        <begin position="213"/>
        <end position="235"/>
    </location>
</feature>
<keyword evidence="4" id="KW-0964">Secreted</keyword>
<dbReference type="GO" id="GO:0050729">
    <property type="term" value="P:positive regulation of inflammatory response"/>
    <property type="evidence" value="ECO:0007669"/>
    <property type="project" value="Ensembl"/>
</dbReference>
<keyword evidence="3" id="KW-0202">Cytokine</keyword>
<dbReference type="GO" id="GO:0032740">
    <property type="term" value="P:positive regulation of interleukin-17 production"/>
    <property type="evidence" value="ECO:0007669"/>
    <property type="project" value="Ensembl"/>
</dbReference>
<dbReference type="FunFam" id="1.20.1250.10:FF:000031">
    <property type="entry name" value="Oncostatin M"/>
    <property type="match status" value="1"/>
</dbReference>
<evidence type="ECO:0000256" key="5">
    <source>
        <dbReference type="ARBA" id="ARBA00022729"/>
    </source>
</evidence>
<evidence type="ECO:0000256" key="2">
    <source>
        <dbReference type="ARBA" id="ARBA00005971"/>
    </source>
</evidence>
<dbReference type="GO" id="GO:0038165">
    <property type="term" value="P:oncostatin-M-mediated signaling pathway"/>
    <property type="evidence" value="ECO:0007669"/>
    <property type="project" value="Ensembl"/>
</dbReference>
<dbReference type="InterPro" id="IPR009079">
    <property type="entry name" value="4_helix_cytokine-like_core"/>
</dbReference>
<dbReference type="GO" id="GO:0006955">
    <property type="term" value="P:immune response"/>
    <property type="evidence" value="ECO:0007669"/>
    <property type="project" value="InterPro"/>
</dbReference>
<dbReference type="GO" id="GO:0008284">
    <property type="term" value="P:positive regulation of cell population proliferation"/>
    <property type="evidence" value="ECO:0007669"/>
    <property type="project" value="Ensembl"/>
</dbReference>
<comment type="similarity">
    <text evidence="2">Belongs to the LIF/OSM family.</text>
</comment>
<accession>A0A7N9IGM8</accession>
<organism evidence="9 10">
    <name type="scientific">Macaca fascicularis</name>
    <name type="common">Crab-eating macaque</name>
    <name type="synonym">Cynomolgus monkey</name>
    <dbReference type="NCBI Taxonomy" id="9541"/>
    <lineage>
        <taxon>Eukaryota</taxon>
        <taxon>Metazoa</taxon>
        <taxon>Chordata</taxon>
        <taxon>Craniata</taxon>
        <taxon>Vertebrata</taxon>
        <taxon>Euteleostomi</taxon>
        <taxon>Mammalia</taxon>
        <taxon>Eutheria</taxon>
        <taxon>Euarchontoglires</taxon>
        <taxon>Primates</taxon>
        <taxon>Haplorrhini</taxon>
        <taxon>Catarrhini</taxon>
        <taxon>Cercopithecidae</taxon>
        <taxon>Cercopithecinae</taxon>
        <taxon>Macaca</taxon>
    </lineage>
</organism>
<dbReference type="SUPFAM" id="SSF47266">
    <property type="entry name" value="4-helical cytokines"/>
    <property type="match status" value="1"/>
</dbReference>
<dbReference type="Proteomes" id="UP000233100">
    <property type="component" value="Chromosome 10"/>
</dbReference>
<reference evidence="9 10" key="1">
    <citation type="submission" date="2013-03" db="EMBL/GenBank/DDBJ databases">
        <authorList>
            <person name="Warren W."/>
            <person name="Wilson R.K."/>
        </authorList>
    </citation>
    <scope>NUCLEOTIDE SEQUENCE</scope>
</reference>
<feature type="transmembrane region" description="Helical" evidence="8">
    <location>
        <begin position="58"/>
        <end position="79"/>
    </location>
</feature>
<dbReference type="GO" id="GO:0005147">
    <property type="term" value="F:oncostatin-M receptor binding"/>
    <property type="evidence" value="ECO:0007669"/>
    <property type="project" value="Ensembl"/>
</dbReference>
<evidence type="ECO:0000313" key="9">
    <source>
        <dbReference type="Ensembl" id="ENSMFAP00000062030.1"/>
    </source>
</evidence>
<evidence type="ECO:0000256" key="4">
    <source>
        <dbReference type="ARBA" id="ARBA00022525"/>
    </source>
</evidence>
<dbReference type="InterPro" id="IPR019827">
    <property type="entry name" value="Leukemia_IF/oncostatin_CS"/>
</dbReference>
<comment type="subcellular location">
    <subcellularLocation>
        <location evidence="1">Secreted</location>
    </subcellularLocation>
</comment>
<keyword evidence="10" id="KW-1185">Reference proteome</keyword>
<sequence length="303" mass="34108">MMVALVGTPVHTPCHTVPSPRPQLHKVRDEGGTFQGPLQPPPRGSHLWLSLPSWVTPLFSALGLILALLFPSMASMAAMGSCSKEYRMLLGQLQKQTDLMQDTSRLLDPYIRIQGLDIPKLREHCRESPGAFPSEETLRGLGRRGFLQTLNATLGRVLHRLADLEQHLPKAQDLERSGLNIEDLEKLQMARPNVLGLRNNVYCMAQLLDNSDMTEPTKAGRGTPQPPTPTPTSDVFQRKLEGCSFLRGYHRFMHSVGRVFSKWGESPNRSRRHSPHQALRKGMRRTRPSRKGNRLMPRGQLPR</sequence>
<keyword evidence="8" id="KW-1133">Transmembrane helix</keyword>
<evidence type="ECO:0000256" key="7">
    <source>
        <dbReference type="SAM" id="MobiDB-lite"/>
    </source>
</evidence>
<dbReference type="PANTHER" id="PTHR14261">
    <property type="entry name" value="ONCOSTATIN M"/>
    <property type="match status" value="1"/>
</dbReference>
<evidence type="ECO:0000256" key="8">
    <source>
        <dbReference type="SAM" id="Phobius"/>
    </source>
</evidence>
<dbReference type="GO" id="GO:0046888">
    <property type="term" value="P:negative regulation of hormone secretion"/>
    <property type="evidence" value="ECO:0007669"/>
    <property type="project" value="Ensembl"/>
</dbReference>
<dbReference type="Ensembl" id="ENSMFAT00000073995.1">
    <property type="protein sequence ID" value="ENSMFAP00000062030.1"/>
    <property type="gene ID" value="ENSMFAG00000044743.2"/>
</dbReference>
<evidence type="ECO:0000256" key="3">
    <source>
        <dbReference type="ARBA" id="ARBA00022514"/>
    </source>
</evidence>
<dbReference type="PROSITE" id="PS00590">
    <property type="entry name" value="LIF_OSM"/>
    <property type="match status" value="1"/>
</dbReference>
<dbReference type="GO" id="GO:0051897">
    <property type="term" value="P:positive regulation of phosphatidylinositol 3-kinase/protein kinase B signal transduction"/>
    <property type="evidence" value="ECO:0007669"/>
    <property type="project" value="Ensembl"/>
</dbReference>
<feature type="region of interest" description="Disordered" evidence="7">
    <location>
        <begin position="262"/>
        <end position="303"/>
    </location>
</feature>
<dbReference type="GO" id="GO:0043410">
    <property type="term" value="P:positive regulation of MAPK cascade"/>
    <property type="evidence" value="ECO:0007669"/>
    <property type="project" value="Ensembl"/>
</dbReference>
<evidence type="ECO:0000313" key="10">
    <source>
        <dbReference type="Proteomes" id="UP000233100"/>
    </source>
</evidence>
<dbReference type="PANTHER" id="PTHR14261:SF0">
    <property type="entry name" value="ONCOSTATIN-M"/>
    <property type="match status" value="1"/>
</dbReference>
<dbReference type="SMART" id="SM00080">
    <property type="entry name" value="LIF_OSM"/>
    <property type="match status" value="1"/>
</dbReference>
<dbReference type="Gene3D" id="1.20.1250.10">
    <property type="match status" value="1"/>
</dbReference>
<dbReference type="InterPro" id="IPR039578">
    <property type="entry name" value="OSM"/>
</dbReference>
<feature type="compositionally biased region" description="Basic residues" evidence="7">
    <location>
        <begin position="269"/>
        <end position="293"/>
    </location>
</feature>
<keyword evidence="6" id="KW-1015">Disulfide bond</keyword>
<dbReference type="GO" id="GO:0005125">
    <property type="term" value="F:cytokine activity"/>
    <property type="evidence" value="ECO:0007669"/>
    <property type="project" value="UniProtKB-KW"/>
</dbReference>